<feature type="signal peptide" evidence="7">
    <location>
        <begin position="1"/>
        <end position="26"/>
    </location>
</feature>
<keyword evidence="4 6" id="KW-0378">Hydrolase</keyword>
<dbReference type="InterPro" id="IPR001586">
    <property type="entry name" value="Beta-lactam_class-C_AS"/>
</dbReference>
<dbReference type="SUPFAM" id="SSF56601">
    <property type="entry name" value="beta-lactamase/transpeptidase-like"/>
    <property type="match status" value="1"/>
</dbReference>
<dbReference type="InterPro" id="IPR050491">
    <property type="entry name" value="AmpC-like"/>
</dbReference>
<evidence type="ECO:0000256" key="4">
    <source>
        <dbReference type="ARBA" id="ARBA00022801"/>
    </source>
</evidence>
<dbReference type="GO" id="GO:0008800">
    <property type="term" value="F:beta-lactamase activity"/>
    <property type="evidence" value="ECO:0007669"/>
    <property type="project" value="UniProtKB-UniRule"/>
</dbReference>
<evidence type="ECO:0000256" key="6">
    <source>
        <dbReference type="RuleBase" id="RU361140"/>
    </source>
</evidence>
<organism evidence="9 10">
    <name type="scientific">Stutzerimonas marianensis</name>
    <dbReference type="NCBI Taxonomy" id="2929513"/>
    <lineage>
        <taxon>Bacteria</taxon>
        <taxon>Pseudomonadati</taxon>
        <taxon>Pseudomonadota</taxon>
        <taxon>Gammaproteobacteria</taxon>
        <taxon>Pseudomonadales</taxon>
        <taxon>Pseudomonadaceae</taxon>
        <taxon>Stutzerimonas</taxon>
    </lineage>
</organism>
<dbReference type="Pfam" id="PF00144">
    <property type="entry name" value="Beta-lactamase"/>
    <property type="match status" value="1"/>
</dbReference>
<dbReference type="RefSeq" id="WP_243604806.1">
    <property type="nucleotide sequence ID" value="NZ_JALGRD010000002.1"/>
</dbReference>
<dbReference type="PANTHER" id="PTHR46825">
    <property type="entry name" value="D-ALANYL-D-ALANINE-CARBOXYPEPTIDASE/ENDOPEPTIDASE AMPH"/>
    <property type="match status" value="1"/>
</dbReference>
<evidence type="ECO:0000256" key="7">
    <source>
        <dbReference type="SAM" id="SignalP"/>
    </source>
</evidence>
<name>A0A9X2AU13_9GAMM</name>
<dbReference type="NCBIfam" id="NF033085">
    <property type="entry name" value="bla_class_C"/>
    <property type="match status" value="1"/>
</dbReference>
<feature type="domain" description="Beta-lactamase-related" evidence="8">
    <location>
        <begin position="37"/>
        <end position="382"/>
    </location>
</feature>
<dbReference type="Gene3D" id="3.40.710.10">
    <property type="entry name" value="DD-peptidase/beta-lactamase superfamily"/>
    <property type="match status" value="1"/>
</dbReference>
<dbReference type="GO" id="GO:0030288">
    <property type="term" value="C:outer membrane-bounded periplasmic space"/>
    <property type="evidence" value="ECO:0007669"/>
    <property type="project" value="InterPro"/>
</dbReference>
<dbReference type="GO" id="GO:0046677">
    <property type="term" value="P:response to antibiotic"/>
    <property type="evidence" value="ECO:0007669"/>
    <property type="project" value="UniProtKB-UniRule"/>
</dbReference>
<accession>A0A9X2AU13</accession>
<feature type="chain" id="PRO_5040897328" description="Beta-lactamase" evidence="7">
    <location>
        <begin position="27"/>
        <end position="391"/>
    </location>
</feature>
<evidence type="ECO:0000313" key="10">
    <source>
        <dbReference type="Proteomes" id="UP001139682"/>
    </source>
</evidence>
<dbReference type="InterPro" id="IPR001466">
    <property type="entry name" value="Beta-lactam-related"/>
</dbReference>
<reference evidence="9" key="1">
    <citation type="submission" date="2022-03" db="EMBL/GenBank/DDBJ databases">
        <title>Pseudomonas marianensis sp. nov., a marine bacterium isolated from deep-sea sediments of the Mariana Trench.</title>
        <authorList>
            <person name="Wei Y."/>
        </authorList>
    </citation>
    <scope>NUCLEOTIDE SEQUENCE</scope>
    <source>
        <strain evidence="9">PS1</strain>
    </source>
</reference>
<evidence type="ECO:0000256" key="2">
    <source>
        <dbReference type="ARBA" id="ARBA00007840"/>
    </source>
</evidence>
<evidence type="ECO:0000256" key="5">
    <source>
        <dbReference type="ARBA" id="ARBA00023251"/>
    </source>
</evidence>
<dbReference type="InterPro" id="IPR058136">
    <property type="entry name" value="AmpC"/>
</dbReference>
<keyword evidence="10" id="KW-1185">Reference proteome</keyword>
<dbReference type="InterPro" id="IPR012338">
    <property type="entry name" value="Beta-lactam/transpept-like"/>
</dbReference>
<evidence type="ECO:0000259" key="8">
    <source>
        <dbReference type="Pfam" id="PF00144"/>
    </source>
</evidence>
<comment type="catalytic activity">
    <reaction evidence="1 6">
        <text>a beta-lactam + H2O = a substituted beta-amino acid</text>
        <dbReference type="Rhea" id="RHEA:20401"/>
        <dbReference type="ChEBI" id="CHEBI:15377"/>
        <dbReference type="ChEBI" id="CHEBI:35627"/>
        <dbReference type="ChEBI" id="CHEBI:140347"/>
        <dbReference type="EC" id="3.5.2.6"/>
    </reaction>
</comment>
<keyword evidence="5 6" id="KW-0046">Antibiotic resistance</keyword>
<comment type="caution">
    <text evidence="9">The sequence shown here is derived from an EMBL/GenBank/DDBJ whole genome shotgun (WGS) entry which is preliminary data.</text>
</comment>
<comment type="similarity">
    <text evidence="2 6">Belongs to the class-C beta-lactamase family.</text>
</comment>
<dbReference type="AlphaFoldDB" id="A0A9X2AU13"/>
<dbReference type="EC" id="3.5.2.6" evidence="3 6"/>
<gene>
    <name evidence="9" type="ORF">MST27_04475</name>
</gene>
<dbReference type="PROSITE" id="PS00336">
    <property type="entry name" value="BETA_LACTAMASE_C"/>
    <property type="match status" value="1"/>
</dbReference>
<dbReference type="Proteomes" id="UP001139682">
    <property type="component" value="Unassembled WGS sequence"/>
</dbReference>
<sequence length="391" mass="42333">MRHRSSHHLTRLLTAAIVAWAGLADAASLAEQDARVRGAIEEVMQAHGIPGMAVALTIAGKQRFYELGVASEQTGEAVDRETLFELGSISKTLTATLATYAQATGKLSLADSPGRYVPELADSALDQVSLINLATHTAGGFPLQLPETVQDESQLIAYFNEWTPRYAPGTQRTYANPSIGLLGRVAARSLDLTYAAALEHELLPRLGMTRTYLKVPAQEATHYAQGYDKAGKAVRLNPAMLADEAYGVKSGTSDLLRFVEAHLGLVDMEGAVAQAITATRIGYYQTGSMTQDLVWEQYPYPPSLQQLQAGNSSQMVLDTHPVKAIVPPSPPQSDVWINKTGSTNGFGAYLAFVPARKQGIVILANRYYPNEARVALAYRILSMLEEDQAQD</sequence>
<evidence type="ECO:0000256" key="1">
    <source>
        <dbReference type="ARBA" id="ARBA00001526"/>
    </source>
</evidence>
<dbReference type="EMBL" id="JALGRD010000002">
    <property type="protein sequence ID" value="MCJ0972621.1"/>
    <property type="molecule type" value="Genomic_DNA"/>
</dbReference>
<evidence type="ECO:0000313" key="9">
    <source>
        <dbReference type="EMBL" id="MCJ0972621.1"/>
    </source>
</evidence>
<protein>
    <recommendedName>
        <fullName evidence="3 6">Beta-lactamase</fullName>
        <ecNumber evidence="3 6">3.5.2.6</ecNumber>
    </recommendedName>
</protein>
<evidence type="ECO:0000256" key="3">
    <source>
        <dbReference type="ARBA" id="ARBA00012865"/>
    </source>
</evidence>
<proteinExistence type="inferred from homology"/>
<dbReference type="GO" id="GO:0017001">
    <property type="term" value="P:antibiotic catabolic process"/>
    <property type="evidence" value="ECO:0007669"/>
    <property type="project" value="InterPro"/>
</dbReference>
<dbReference type="PANTHER" id="PTHR46825:SF8">
    <property type="entry name" value="BETA-LACTAMASE-RELATED"/>
    <property type="match status" value="1"/>
</dbReference>
<keyword evidence="7" id="KW-0732">Signal</keyword>